<evidence type="ECO:0000313" key="2">
    <source>
        <dbReference type="Proteomes" id="UP000048948"/>
    </source>
</evidence>
<keyword evidence="1" id="KW-0812">Transmembrane</keyword>
<sequence length="87" mass="9293">MLQRIARLAIAAPRRIIGFAVFVFIAAAVFGVPVADSLSPGGFQDPRSESARAIEVLTDKFGQSGHLPARSGLTSSRCCGGRRWFTT</sequence>
<gene>
    <name evidence="1" type="ORF">ERS027646_04860</name>
</gene>
<name>A0A655AY55_MYCTX</name>
<accession>A0A655AY55</accession>
<keyword evidence="1" id="KW-0472">Membrane</keyword>
<reference evidence="1 2" key="1">
    <citation type="submission" date="2015-03" db="EMBL/GenBank/DDBJ databases">
        <authorList>
            <consortium name="Pathogen Informatics"/>
        </authorList>
    </citation>
    <scope>NUCLEOTIDE SEQUENCE [LARGE SCALE GENOMIC DNA]</scope>
    <source>
        <strain evidence="1 2">Bir 172</strain>
    </source>
</reference>
<dbReference type="Proteomes" id="UP000048948">
    <property type="component" value="Unassembled WGS sequence"/>
</dbReference>
<dbReference type="EMBL" id="CNGE01001856">
    <property type="protein sequence ID" value="CKU56149.1"/>
    <property type="molecule type" value="Genomic_DNA"/>
</dbReference>
<evidence type="ECO:0000313" key="1">
    <source>
        <dbReference type="EMBL" id="CKU56149.1"/>
    </source>
</evidence>
<protein>
    <submittedName>
        <fullName evidence="1">Transmembrane transport protein mmpL13a</fullName>
    </submittedName>
</protein>
<proteinExistence type="predicted"/>
<dbReference type="AlphaFoldDB" id="A0A655AY55"/>
<organism evidence="1 2">
    <name type="scientific">Mycobacterium tuberculosis</name>
    <dbReference type="NCBI Taxonomy" id="1773"/>
    <lineage>
        <taxon>Bacteria</taxon>
        <taxon>Bacillati</taxon>
        <taxon>Actinomycetota</taxon>
        <taxon>Actinomycetes</taxon>
        <taxon>Mycobacteriales</taxon>
        <taxon>Mycobacteriaceae</taxon>
        <taxon>Mycobacterium</taxon>
        <taxon>Mycobacterium tuberculosis complex</taxon>
    </lineage>
</organism>